<proteinExistence type="predicted"/>
<dbReference type="AlphaFoldDB" id="A0A0E9WLD5"/>
<organism evidence="1">
    <name type="scientific">Anguilla anguilla</name>
    <name type="common">European freshwater eel</name>
    <name type="synonym">Muraena anguilla</name>
    <dbReference type="NCBI Taxonomy" id="7936"/>
    <lineage>
        <taxon>Eukaryota</taxon>
        <taxon>Metazoa</taxon>
        <taxon>Chordata</taxon>
        <taxon>Craniata</taxon>
        <taxon>Vertebrata</taxon>
        <taxon>Euteleostomi</taxon>
        <taxon>Actinopterygii</taxon>
        <taxon>Neopterygii</taxon>
        <taxon>Teleostei</taxon>
        <taxon>Anguilliformes</taxon>
        <taxon>Anguillidae</taxon>
        <taxon>Anguilla</taxon>
    </lineage>
</organism>
<name>A0A0E9WLD5_ANGAN</name>
<evidence type="ECO:0000313" key="1">
    <source>
        <dbReference type="EMBL" id="JAH90263.1"/>
    </source>
</evidence>
<reference evidence="1" key="1">
    <citation type="submission" date="2014-11" db="EMBL/GenBank/DDBJ databases">
        <authorList>
            <person name="Amaro Gonzalez C."/>
        </authorList>
    </citation>
    <scope>NUCLEOTIDE SEQUENCE</scope>
</reference>
<sequence>MNKLDGDVNQIGYLDKLVNVLFCFCTYCKYSEVLWKV</sequence>
<reference evidence="1" key="2">
    <citation type="journal article" date="2015" name="Fish Shellfish Immunol.">
        <title>Early steps in the European eel (Anguilla anguilla)-Vibrio vulnificus interaction in the gills: Role of the RtxA13 toxin.</title>
        <authorList>
            <person name="Callol A."/>
            <person name="Pajuelo D."/>
            <person name="Ebbesson L."/>
            <person name="Teles M."/>
            <person name="MacKenzie S."/>
            <person name="Amaro C."/>
        </authorList>
    </citation>
    <scope>NUCLEOTIDE SEQUENCE</scope>
</reference>
<protein>
    <submittedName>
        <fullName evidence="1">Uncharacterized protein</fullName>
    </submittedName>
</protein>
<dbReference type="EMBL" id="GBXM01018314">
    <property type="protein sequence ID" value="JAH90263.1"/>
    <property type="molecule type" value="Transcribed_RNA"/>
</dbReference>
<accession>A0A0E9WLD5</accession>